<dbReference type="RefSeq" id="WP_251097281.1">
    <property type="nucleotide sequence ID" value="NZ_JAMQBH010000001.1"/>
</dbReference>
<dbReference type="SUPFAM" id="SSF55811">
    <property type="entry name" value="Nudix"/>
    <property type="match status" value="2"/>
</dbReference>
<name>A0ABT0VN35_STRGI</name>
<dbReference type="EMBL" id="JAMQBH010000001">
    <property type="protein sequence ID" value="MCM2512064.1"/>
    <property type="molecule type" value="Genomic_DNA"/>
</dbReference>
<evidence type="ECO:0000313" key="5">
    <source>
        <dbReference type="EMBL" id="MCM2512064.1"/>
    </source>
</evidence>
<dbReference type="InterPro" id="IPR015797">
    <property type="entry name" value="NUDIX_hydrolase-like_dom_sf"/>
</dbReference>
<feature type="domain" description="Nudix hydrolase" evidence="4">
    <location>
        <begin position="20"/>
        <end position="152"/>
    </location>
</feature>
<dbReference type="InterPro" id="IPR000086">
    <property type="entry name" value="NUDIX_hydrolase_dom"/>
</dbReference>
<feature type="domain" description="Nudix hydrolase" evidence="4">
    <location>
        <begin position="170"/>
        <end position="302"/>
    </location>
</feature>
<dbReference type="PANTHER" id="PTHR43046">
    <property type="entry name" value="GDP-MANNOSE MANNOSYL HYDROLASE"/>
    <property type="match status" value="1"/>
</dbReference>
<organism evidence="5 6">
    <name type="scientific">Streptomyces griseoincarnatus</name>
    <dbReference type="NCBI Taxonomy" id="29305"/>
    <lineage>
        <taxon>Bacteria</taxon>
        <taxon>Bacillati</taxon>
        <taxon>Actinomycetota</taxon>
        <taxon>Actinomycetes</taxon>
        <taxon>Kitasatosporales</taxon>
        <taxon>Streptomycetaceae</taxon>
        <taxon>Streptomyces</taxon>
        <taxon>Streptomyces griseoincarnatus group</taxon>
    </lineage>
</organism>
<dbReference type="CDD" id="cd04683">
    <property type="entry name" value="NUDIX_Hydrolase"/>
    <property type="match status" value="1"/>
</dbReference>
<dbReference type="CDD" id="cd18882">
    <property type="entry name" value="NUDIX_Hydrolase"/>
    <property type="match status" value="1"/>
</dbReference>
<dbReference type="Pfam" id="PF00293">
    <property type="entry name" value="NUDIX"/>
    <property type="match status" value="2"/>
</dbReference>
<keyword evidence="6" id="KW-1185">Reference proteome</keyword>
<keyword evidence="2" id="KW-0378">Hydrolase</keyword>
<reference evidence="5 6" key="1">
    <citation type="submission" date="2022-06" db="EMBL/GenBank/DDBJ databases">
        <title>Whole genome sequence of Streptomyces griseoincarnatus RB7AG.</title>
        <authorList>
            <person name="Ray L."/>
            <person name="Behera S."/>
            <person name="Panda A.N."/>
        </authorList>
    </citation>
    <scope>NUCLEOTIDE SEQUENCE [LARGE SCALE GENOMIC DNA]</scope>
    <source>
        <strain evidence="5 6">RB7AG</strain>
    </source>
</reference>
<dbReference type="PROSITE" id="PS51462">
    <property type="entry name" value="NUDIX"/>
    <property type="match status" value="2"/>
</dbReference>
<evidence type="ECO:0000256" key="1">
    <source>
        <dbReference type="ARBA" id="ARBA00001946"/>
    </source>
</evidence>
<protein>
    <submittedName>
        <fullName evidence="5">NUDIX domain-containing protein</fullName>
    </submittedName>
</protein>
<feature type="region of interest" description="Disordered" evidence="3">
    <location>
        <begin position="1"/>
        <end position="20"/>
    </location>
</feature>
<comment type="cofactor">
    <cofactor evidence="1">
        <name>Mg(2+)</name>
        <dbReference type="ChEBI" id="CHEBI:18420"/>
    </cofactor>
</comment>
<evidence type="ECO:0000256" key="3">
    <source>
        <dbReference type="SAM" id="MobiDB-lite"/>
    </source>
</evidence>
<evidence type="ECO:0000256" key="2">
    <source>
        <dbReference type="ARBA" id="ARBA00022801"/>
    </source>
</evidence>
<evidence type="ECO:0000259" key="4">
    <source>
        <dbReference type="PROSITE" id="PS51462"/>
    </source>
</evidence>
<dbReference type="PANTHER" id="PTHR43046:SF14">
    <property type="entry name" value="MUTT_NUDIX FAMILY PROTEIN"/>
    <property type="match status" value="1"/>
</dbReference>
<evidence type="ECO:0000313" key="6">
    <source>
        <dbReference type="Proteomes" id="UP001523263"/>
    </source>
</evidence>
<dbReference type="Gene3D" id="3.90.79.10">
    <property type="entry name" value="Nucleoside Triphosphate Pyrophosphohydrolase"/>
    <property type="match status" value="2"/>
</dbReference>
<gene>
    <name evidence="5" type="ORF">NC658_02155</name>
</gene>
<sequence>MGPAEPASCRSADSSPVRDEEPEIASALIHNGTGEYLLHLRDNVPGIREPGCWSLLGGAREPGDRSLEDTVRRELREEAGLDLPALESFALAGAVDGGNEPPSVRVYVGQWDGEPARLPLAEGVMLRWFRPDDMDRLRMHPTTRELVRRHATGRATVPRGAVRHGTGAVPHIVGVHLYLEDSAGRVLLGLRHPDSAFAPGSWHFLAGHCEQESAVSCLVREAEEEAGLGIDPRDVDFVHALHQLPGPGRRPRLQLVFRAHAWTGVPEVREPDKCLGWQWFDPAALPERVVPYTREAIAHVRDGRPYSEAGWE</sequence>
<accession>A0ABT0VN35</accession>
<proteinExistence type="predicted"/>
<comment type="caution">
    <text evidence="5">The sequence shown here is derived from an EMBL/GenBank/DDBJ whole genome shotgun (WGS) entry which is preliminary data.</text>
</comment>
<dbReference type="Proteomes" id="UP001523263">
    <property type="component" value="Unassembled WGS sequence"/>
</dbReference>